<sequence>MTPPSRKKRGTESATAAWSSAASSEVSQAGMRAARAPSPATIALISGTMSRVSLMTSISEGEPILRVMRESDFPISRQPASSSPRRDLSLGSPVSRSTISWRAPIASMSCSGEVIHSLSILLPIGVRQRLSTQNSEVAL</sequence>
<dbReference type="EMBL" id="VSSQ01023541">
    <property type="protein sequence ID" value="MPM70553.1"/>
    <property type="molecule type" value="Genomic_DNA"/>
</dbReference>
<organism evidence="2">
    <name type="scientific">bioreactor metagenome</name>
    <dbReference type="NCBI Taxonomy" id="1076179"/>
    <lineage>
        <taxon>unclassified sequences</taxon>
        <taxon>metagenomes</taxon>
        <taxon>ecological metagenomes</taxon>
    </lineage>
</organism>
<protein>
    <submittedName>
        <fullName evidence="2">Uncharacterized protein</fullName>
    </submittedName>
</protein>
<gene>
    <name evidence="2" type="ORF">SDC9_117508</name>
</gene>
<evidence type="ECO:0000256" key="1">
    <source>
        <dbReference type="SAM" id="MobiDB-lite"/>
    </source>
</evidence>
<reference evidence="2" key="1">
    <citation type="submission" date="2019-08" db="EMBL/GenBank/DDBJ databases">
        <authorList>
            <person name="Kucharzyk K."/>
            <person name="Murdoch R.W."/>
            <person name="Higgins S."/>
            <person name="Loffler F."/>
        </authorList>
    </citation>
    <scope>NUCLEOTIDE SEQUENCE</scope>
</reference>
<feature type="compositionally biased region" description="Low complexity" evidence="1">
    <location>
        <begin position="13"/>
        <end position="29"/>
    </location>
</feature>
<feature type="region of interest" description="Disordered" evidence="1">
    <location>
        <begin position="1"/>
        <end position="33"/>
    </location>
</feature>
<dbReference type="AlphaFoldDB" id="A0A645C5E0"/>
<proteinExistence type="predicted"/>
<name>A0A645C5E0_9ZZZZ</name>
<evidence type="ECO:0000313" key="2">
    <source>
        <dbReference type="EMBL" id="MPM70553.1"/>
    </source>
</evidence>
<accession>A0A645C5E0</accession>
<comment type="caution">
    <text evidence="2">The sequence shown here is derived from an EMBL/GenBank/DDBJ whole genome shotgun (WGS) entry which is preliminary data.</text>
</comment>